<proteinExistence type="predicted"/>
<keyword evidence="2" id="KW-1185">Reference proteome</keyword>
<evidence type="ECO:0000313" key="1">
    <source>
        <dbReference type="EMBL" id="KAK7258334.1"/>
    </source>
</evidence>
<comment type="caution">
    <text evidence="1">The sequence shown here is derived from an EMBL/GenBank/DDBJ whole genome shotgun (WGS) entry which is preliminary data.</text>
</comment>
<dbReference type="Proteomes" id="UP001372338">
    <property type="component" value="Unassembled WGS sequence"/>
</dbReference>
<dbReference type="EMBL" id="JAYWIO010000005">
    <property type="protein sequence ID" value="KAK7258334.1"/>
    <property type="molecule type" value="Genomic_DNA"/>
</dbReference>
<organism evidence="1 2">
    <name type="scientific">Crotalaria pallida</name>
    <name type="common">Smooth rattlebox</name>
    <name type="synonym">Crotalaria striata</name>
    <dbReference type="NCBI Taxonomy" id="3830"/>
    <lineage>
        <taxon>Eukaryota</taxon>
        <taxon>Viridiplantae</taxon>
        <taxon>Streptophyta</taxon>
        <taxon>Embryophyta</taxon>
        <taxon>Tracheophyta</taxon>
        <taxon>Spermatophyta</taxon>
        <taxon>Magnoliopsida</taxon>
        <taxon>eudicotyledons</taxon>
        <taxon>Gunneridae</taxon>
        <taxon>Pentapetalae</taxon>
        <taxon>rosids</taxon>
        <taxon>fabids</taxon>
        <taxon>Fabales</taxon>
        <taxon>Fabaceae</taxon>
        <taxon>Papilionoideae</taxon>
        <taxon>50 kb inversion clade</taxon>
        <taxon>genistoids sensu lato</taxon>
        <taxon>core genistoids</taxon>
        <taxon>Crotalarieae</taxon>
        <taxon>Crotalaria</taxon>
    </lineage>
</organism>
<protein>
    <submittedName>
        <fullName evidence="1">Uncharacterized protein</fullName>
    </submittedName>
</protein>
<evidence type="ECO:0000313" key="2">
    <source>
        <dbReference type="Proteomes" id="UP001372338"/>
    </source>
</evidence>
<sequence>MNRCSFAPAVSGCSGMPYHCPCHCQTCSPNPHLVIQAMYDRIRKVLNNDNLTDSEIYDMILKERRENLTKLEESVIRSVTTHFIYLILLSVSLFLYEEEEEEAAQKVAADKVANVLISNKHSPSSSSPPCVLVSGMHYHCPCQTCSLSPYAMIKANYNRIRKVLNNDNLTDIEIYDMILKERRENLIKLEESDIKHETFQRVKKLMKEEAAENVAPDTAEEGAGEDVSADAVTTDEGAAEDVNPKLVIADEGVADVHPVASVAGVIDNANKLFKIGFPVISAKDGKLRNLVADKLVEYDRAVPQAKILSITLFVSKNHESPTFPLTIIIIPSHHRKAIIVAIVHGER</sequence>
<dbReference type="AlphaFoldDB" id="A0AAN9EJK4"/>
<reference evidence="1 2" key="1">
    <citation type="submission" date="2024-01" db="EMBL/GenBank/DDBJ databases">
        <title>The genomes of 5 underutilized Papilionoideae crops provide insights into root nodulation and disease resistanc.</title>
        <authorList>
            <person name="Yuan L."/>
        </authorList>
    </citation>
    <scope>NUCLEOTIDE SEQUENCE [LARGE SCALE GENOMIC DNA]</scope>
    <source>
        <strain evidence="1">ZHUSHIDOU_FW_LH</strain>
        <tissue evidence="1">Leaf</tissue>
    </source>
</reference>
<accession>A0AAN9EJK4</accession>
<name>A0AAN9EJK4_CROPI</name>
<gene>
    <name evidence="1" type="ORF">RIF29_23907</name>
</gene>